<dbReference type="EMBL" id="HG793143">
    <property type="protein sequence ID" value="CRL23598.1"/>
    <property type="molecule type" value="Genomic_DNA"/>
</dbReference>
<gene>
    <name evidence="1" type="ORF">PCAMFM013_S010g000036</name>
</gene>
<accession>A0A0G4PB93</accession>
<name>A0A0G4PB93_PENC3</name>
<keyword evidence="2" id="KW-1185">Reference proteome</keyword>
<dbReference type="Proteomes" id="UP000053732">
    <property type="component" value="Unassembled WGS sequence"/>
</dbReference>
<evidence type="ECO:0000313" key="2">
    <source>
        <dbReference type="Proteomes" id="UP000053732"/>
    </source>
</evidence>
<reference evidence="1 2" key="1">
    <citation type="journal article" date="2014" name="Nat. Commun.">
        <title>Multiple recent horizontal transfers of a large genomic region in cheese making fungi.</title>
        <authorList>
            <person name="Cheeseman K."/>
            <person name="Ropars J."/>
            <person name="Renault P."/>
            <person name="Dupont J."/>
            <person name="Gouzy J."/>
            <person name="Branca A."/>
            <person name="Abraham A.L."/>
            <person name="Ceppi M."/>
            <person name="Conseiller E."/>
            <person name="Debuchy R."/>
            <person name="Malagnac F."/>
            <person name="Goarin A."/>
            <person name="Silar P."/>
            <person name="Lacoste S."/>
            <person name="Sallet E."/>
            <person name="Bensimon A."/>
            <person name="Giraud T."/>
            <person name="Brygoo Y."/>
        </authorList>
    </citation>
    <scope>NUCLEOTIDE SEQUENCE [LARGE SCALE GENOMIC DNA]</scope>
    <source>
        <strain evidence="2">FM 013</strain>
    </source>
</reference>
<sequence length="50" mass="5395">MSINCSNGGGRADAMFDLRTVGRMRPALHVHVDYPSLKEEITFLSAGSGE</sequence>
<organism evidence="1 2">
    <name type="scientific">Penicillium camemberti (strain FM 013)</name>
    <dbReference type="NCBI Taxonomy" id="1429867"/>
    <lineage>
        <taxon>Eukaryota</taxon>
        <taxon>Fungi</taxon>
        <taxon>Dikarya</taxon>
        <taxon>Ascomycota</taxon>
        <taxon>Pezizomycotina</taxon>
        <taxon>Eurotiomycetes</taxon>
        <taxon>Eurotiomycetidae</taxon>
        <taxon>Eurotiales</taxon>
        <taxon>Aspergillaceae</taxon>
        <taxon>Penicillium</taxon>
    </lineage>
</organism>
<evidence type="ECO:0000313" key="1">
    <source>
        <dbReference type="EMBL" id="CRL23598.1"/>
    </source>
</evidence>
<proteinExistence type="predicted"/>
<dbReference type="AlphaFoldDB" id="A0A0G4PB93"/>
<protein>
    <submittedName>
        <fullName evidence="1">Str. FM013</fullName>
    </submittedName>
</protein>